<dbReference type="InterPro" id="IPR050090">
    <property type="entry name" value="Tyrosine_recombinase_XerCD"/>
</dbReference>
<dbReference type="Proteomes" id="UP000634308">
    <property type="component" value="Unassembled WGS sequence"/>
</dbReference>
<evidence type="ECO:0000259" key="5">
    <source>
        <dbReference type="PROSITE" id="PS51898"/>
    </source>
</evidence>
<dbReference type="PANTHER" id="PTHR30349:SF90">
    <property type="entry name" value="TYROSINE RECOMBINASE XERD"/>
    <property type="match status" value="1"/>
</dbReference>
<evidence type="ECO:0000256" key="1">
    <source>
        <dbReference type="ARBA" id="ARBA00022908"/>
    </source>
</evidence>
<dbReference type="EMBL" id="BMQM01000036">
    <property type="protein sequence ID" value="GGR71544.1"/>
    <property type="molecule type" value="Genomic_DNA"/>
</dbReference>
<feature type="domain" description="Core-binding (CB)" evidence="6">
    <location>
        <begin position="10"/>
        <end position="95"/>
    </location>
</feature>
<evidence type="ECO:0000259" key="6">
    <source>
        <dbReference type="PROSITE" id="PS51900"/>
    </source>
</evidence>
<dbReference type="Gene3D" id="1.10.443.10">
    <property type="entry name" value="Intergrase catalytic core"/>
    <property type="match status" value="1"/>
</dbReference>
<comment type="caution">
    <text evidence="7">The sequence shown here is derived from an EMBL/GenBank/DDBJ whole genome shotgun (WGS) entry which is preliminary data.</text>
</comment>
<dbReference type="Pfam" id="PF00589">
    <property type="entry name" value="Phage_integrase"/>
    <property type="match status" value="1"/>
</dbReference>
<dbReference type="InterPro" id="IPR011010">
    <property type="entry name" value="DNA_brk_join_enz"/>
</dbReference>
<dbReference type="InterPro" id="IPR004107">
    <property type="entry name" value="Integrase_SAM-like_N"/>
</dbReference>
<dbReference type="PROSITE" id="PS51898">
    <property type="entry name" value="TYR_RECOMBINASE"/>
    <property type="match status" value="1"/>
</dbReference>
<evidence type="ECO:0000313" key="7">
    <source>
        <dbReference type="EMBL" id="GGR71544.1"/>
    </source>
</evidence>
<dbReference type="Gene3D" id="1.10.150.130">
    <property type="match status" value="1"/>
</dbReference>
<dbReference type="InterPro" id="IPR044068">
    <property type="entry name" value="CB"/>
</dbReference>
<accession>A0ABQ2RVN3</accession>
<organism evidence="7 8">
    <name type="scientific">Deinococcus seoulensis</name>
    <dbReference type="NCBI Taxonomy" id="1837379"/>
    <lineage>
        <taxon>Bacteria</taxon>
        <taxon>Thermotogati</taxon>
        <taxon>Deinococcota</taxon>
        <taxon>Deinococci</taxon>
        <taxon>Deinococcales</taxon>
        <taxon>Deinococcaceae</taxon>
        <taxon>Deinococcus</taxon>
    </lineage>
</organism>
<dbReference type="InterPro" id="IPR013762">
    <property type="entry name" value="Integrase-like_cat_sf"/>
</dbReference>
<evidence type="ECO:0000256" key="4">
    <source>
        <dbReference type="PROSITE-ProRule" id="PRU01248"/>
    </source>
</evidence>
<dbReference type="Pfam" id="PF02899">
    <property type="entry name" value="Phage_int_SAM_1"/>
    <property type="match status" value="1"/>
</dbReference>
<dbReference type="RefSeq" id="WP_189066426.1">
    <property type="nucleotide sequence ID" value="NZ_BMQM01000036.1"/>
</dbReference>
<dbReference type="InterPro" id="IPR010998">
    <property type="entry name" value="Integrase_recombinase_N"/>
</dbReference>
<protein>
    <submittedName>
        <fullName evidence="7">Integrase</fullName>
    </submittedName>
</protein>
<sequence>MSPERRPDAPSLFDVLDAFEGYLRHEEALSPATVRQYLADVEQLANWMLTAFEHVTSWEEIGARELRVYMQRARPGPARARRLVSGWKKLWRYLEDVEGRRMTRGPAELKSPKLPSKLPQPLSPEELQRLLTAARDNPIEEKGLRDWAILTFLYGTGLRVSEALNLTLTDVQHQGGEPLPWAVRVTAKGNEERLIPLSAAAQRALYQWLRVRRVQARAGSDRVFVHLKTGRPVPVRTVQAMMHRVALRAGVPAARATPHKLRHTFATSLVNAGRPLEEVQEALGHKNSNVTRRYAKLNRARLQAAVDALPDVE</sequence>
<dbReference type="SUPFAM" id="SSF47823">
    <property type="entry name" value="lambda integrase-like, N-terminal domain"/>
    <property type="match status" value="1"/>
</dbReference>
<keyword evidence="1" id="KW-0229">DNA integration</keyword>
<keyword evidence="3" id="KW-0233">DNA recombination</keyword>
<dbReference type="PROSITE" id="PS51900">
    <property type="entry name" value="CB"/>
    <property type="match status" value="1"/>
</dbReference>
<evidence type="ECO:0000256" key="3">
    <source>
        <dbReference type="ARBA" id="ARBA00023172"/>
    </source>
</evidence>
<dbReference type="InterPro" id="IPR002104">
    <property type="entry name" value="Integrase_catalytic"/>
</dbReference>
<name>A0ABQ2RVN3_9DEIO</name>
<gene>
    <name evidence="7" type="ORF">GCM10008959_36570</name>
</gene>
<evidence type="ECO:0000256" key="2">
    <source>
        <dbReference type="ARBA" id="ARBA00023125"/>
    </source>
</evidence>
<reference evidence="8" key="1">
    <citation type="journal article" date="2019" name="Int. J. Syst. Evol. Microbiol.">
        <title>The Global Catalogue of Microorganisms (GCM) 10K type strain sequencing project: providing services to taxonomists for standard genome sequencing and annotation.</title>
        <authorList>
            <consortium name="The Broad Institute Genomics Platform"/>
            <consortium name="The Broad Institute Genome Sequencing Center for Infectious Disease"/>
            <person name="Wu L."/>
            <person name="Ma J."/>
        </authorList>
    </citation>
    <scope>NUCLEOTIDE SEQUENCE [LARGE SCALE GENOMIC DNA]</scope>
    <source>
        <strain evidence="8">JCM 31404</strain>
    </source>
</reference>
<keyword evidence="2 4" id="KW-0238">DNA-binding</keyword>
<proteinExistence type="predicted"/>
<keyword evidence="8" id="KW-1185">Reference proteome</keyword>
<feature type="domain" description="Tyr recombinase" evidence="5">
    <location>
        <begin position="117"/>
        <end position="307"/>
    </location>
</feature>
<dbReference type="PANTHER" id="PTHR30349">
    <property type="entry name" value="PHAGE INTEGRASE-RELATED"/>
    <property type="match status" value="1"/>
</dbReference>
<dbReference type="SUPFAM" id="SSF56349">
    <property type="entry name" value="DNA breaking-rejoining enzymes"/>
    <property type="match status" value="1"/>
</dbReference>
<evidence type="ECO:0000313" key="8">
    <source>
        <dbReference type="Proteomes" id="UP000634308"/>
    </source>
</evidence>